<comment type="similarity">
    <text evidence="2">Belongs to the transketolase family.</text>
</comment>
<dbReference type="InterPro" id="IPR033248">
    <property type="entry name" value="Transketolase_C"/>
</dbReference>
<dbReference type="EMBL" id="SLUN01000047">
    <property type="protein sequence ID" value="TCL57127.1"/>
    <property type="molecule type" value="Genomic_DNA"/>
</dbReference>
<dbReference type="InterPro" id="IPR051157">
    <property type="entry name" value="PDH/Transketolase"/>
</dbReference>
<dbReference type="PANTHER" id="PTHR43825:SF1">
    <property type="entry name" value="TRANSKETOLASE-LIKE PYRIMIDINE-BINDING DOMAIN-CONTAINING PROTEIN"/>
    <property type="match status" value="1"/>
</dbReference>
<gene>
    <name evidence="5" type="ORF">EDC14_104731</name>
</gene>
<evidence type="ECO:0000256" key="3">
    <source>
        <dbReference type="ARBA" id="ARBA00023052"/>
    </source>
</evidence>
<dbReference type="Gene3D" id="3.40.50.970">
    <property type="match status" value="1"/>
</dbReference>
<comment type="caution">
    <text evidence="5">The sequence shown here is derived from an EMBL/GenBank/DDBJ whole genome shotgun (WGS) entry which is preliminary data.</text>
</comment>
<dbReference type="InterPro" id="IPR005475">
    <property type="entry name" value="Transketolase-like_Pyr-bd"/>
</dbReference>
<accession>A0A4R1QUE8</accession>
<keyword evidence="3" id="KW-0786">Thiamine pyrophosphate</keyword>
<evidence type="ECO:0000313" key="5">
    <source>
        <dbReference type="EMBL" id="TCL57127.1"/>
    </source>
</evidence>
<dbReference type="FunFam" id="3.40.50.970:FF:000129">
    <property type="entry name" value="Transketolase"/>
    <property type="match status" value="1"/>
</dbReference>
<dbReference type="SUPFAM" id="SSF52922">
    <property type="entry name" value="TK C-terminal domain-like"/>
    <property type="match status" value="1"/>
</dbReference>
<dbReference type="InterPro" id="IPR029061">
    <property type="entry name" value="THDP-binding"/>
</dbReference>
<dbReference type="Gene3D" id="3.40.50.920">
    <property type="match status" value="1"/>
</dbReference>
<protein>
    <submittedName>
        <fullName evidence="5">Transketolase</fullName>
    </submittedName>
</protein>
<sequence>MGDRIATRDAYGNALVKLGETNPSIVVLDADLSKSTKTAGFAKKFPERFIQMGIAEADMMATAAGLATCGKIPFASTFAIFATGRAYDQVRNTVGYPHLNVKIAATHAGITVGEDGGSHQSIEDIALMRVIPGMTVLNPADAVEAEKLILAAAEYQGPVYIRLGREPLSKVFTDDYQPEIGKAVRLRDGKAATIIATGIMVEKALQAADILGQKGTTVRVVNIHTIKPIDAAEIIKAAWETRAIVTAEEHSIIGGLGSAVSEVVVQNHPVPIEYVGVKDRFGQSGIPAKLLEEYELSPEHIVAAVEKAIGRKNP</sequence>
<dbReference type="PANTHER" id="PTHR43825">
    <property type="entry name" value="PYRUVATE DEHYDROGENASE E1 COMPONENT"/>
    <property type="match status" value="1"/>
</dbReference>
<evidence type="ECO:0000313" key="6">
    <source>
        <dbReference type="Proteomes" id="UP000295008"/>
    </source>
</evidence>
<dbReference type="RefSeq" id="WP_132017200.1">
    <property type="nucleotide sequence ID" value="NZ_SLUN01000047.1"/>
</dbReference>
<organism evidence="5 6">
    <name type="scientific">Hydrogenispora ethanolica</name>
    <dbReference type="NCBI Taxonomy" id="1082276"/>
    <lineage>
        <taxon>Bacteria</taxon>
        <taxon>Bacillati</taxon>
        <taxon>Bacillota</taxon>
        <taxon>Hydrogenispora</taxon>
    </lineage>
</organism>
<keyword evidence="6" id="KW-1185">Reference proteome</keyword>
<dbReference type="Pfam" id="PF02780">
    <property type="entry name" value="Transketolase_C"/>
    <property type="match status" value="1"/>
</dbReference>
<comment type="cofactor">
    <cofactor evidence="1">
        <name>thiamine diphosphate</name>
        <dbReference type="ChEBI" id="CHEBI:58937"/>
    </cofactor>
</comment>
<evidence type="ECO:0000256" key="1">
    <source>
        <dbReference type="ARBA" id="ARBA00001964"/>
    </source>
</evidence>
<dbReference type="InterPro" id="IPR009014">
    <property type="entry name" value="Transketo_C/PFOR_II"/>
</dbReference>
<name>A0A4R1QUE8_HYDET</name>
<dbReference type="OrthoDB" id="8732661at2"/>
<feature type="domain" description="Transketolase-like pyrimidine-binding" evidence="4">
    <location>
        <begin position="5"/>
        <end position="171"/>
    </location>
</feature>
<dbReference type="CDD" id="cd07033">
    <property type="entry name" value="TPP_PYR_DXS_TK_like"/>
    <property type="match status" value="1"/>
</dbReference>
<dbReference type="SMART" id="SM00861">
    <property type="entry name" value="Transket_pyr"/>
    <property type="match status" value="1"/>
</dbReference>
<dbReference type="Proteomes" id="UP000295008">
    <property type="component" value="Unassembled WGS sequence"/>
</dbReference>
<dbReference type="AlphaFoldDB" id="A0A4R1QUE8"/>
<evidence type="ECO:0000259" key="4">
    <source>
        <dbReference type="SMART" id="SM00861"/>
    </source>
</evidence>
<proteinExistence type="inferred from homology"/>
<reference evidence="5 6" key="1">
    <citation type="submission" date="2019-03" db="EMBL/GenBank/DDBJ databases">
        <title>Genomic Encyclopedia of Type Strains, Phase IV (KMG-IV): sequencing the most valuable type-strain genomes for metagenomic binning, comparative biology and taxonomic classification.</title>
        <authorList>
            <person name="Goeker M."/>
        </authorList>
    </citation>
    <scope>NUCLEOTIDE SEQUENCE [LARGE SCALE GENOMIC DNA]</scope>
    <source>
        <strain evidence="5 6">LX-B</strain>
    </source>
</reference>
<evidence type="ECO:0000256" key="2">
    <source>
        <dbReference type="ARBA" id="ARBA00007131"/>
    </source>
</evidence>
<dbReference type="Pfam" id="PF02779">
    <property type="entry name" value="Transket_pyr"/>
    <property type="match status" value="1"/>
</dbReference>
<dbReference type="SUPFAM" id="SSF52518">
    <property type="entry name" value="Thiamin diphosphate-binding fold (THDP-binding)"/>
    <property type="match status" value="1"/>
</dbReference>